<name>A0A6S6UIW8_9BACT</name>
<feature type="domain" description="RNA polymerase sigma factor 70 region 4 type 2" evidence="6">
    <location>
        <begin position="120"/>
        <end position="170"/>
    </location>
</feature>
<dbReference type="AlphaFoldDB" id="A0A6S6UIW8"/>
<dbReference type="SUPFAM" id="SSF88946">
    <property type="entry name" value="Sigma2 domain of RNA polymerase sigma factors"/>
    <property type="match status" value="1"/>
</dbReference>
<protein>
    <submittedName>
        <fullName evidence="7">RNA polymerase ECF-type sigma factor</fullName>
    </submittedName>
</protein>
<evidence type="ECO:0000259" key="5">
    <source>
        <dbReference type="Pfam" id="PF04542"/>
    </source>
</evidence>
<proteinExistence type="inferred from homology"/>
<dbReference type="InterPro" id="IPR007627">
    <property type="entry name" value="RNA_pol_sigma70_r2"/>
</dbReference>
<evidence type="ECO:0000256" key="2">
    <source>
        <dbReference type="ARBA" id="ARBA00023015"/>
    </source>
</evidence>
<dbReference type="CDD" id="cd06171">
    <property type="entry name" value="Sigma70_r4"/>
    <property type="match status" value="1"/>
</dbReference>
<dbReference type="NCBIfam" id="TIGR02985">
    <property type="entry name" value="Sig70_bacteroi1"/>
    <property type="match status" value="1"/>
</dbReference>
<keyword evidence="2" id="KW-0805">Transcription regulation</keyword>
<dbReference type="InterPro" id="IPR036388">
    <property type="entry name" value="WH-like_DNA-bd_sf"/>
</dbReference>
<evidence type="ECO:0000256" key="3">
    <source>
        <dbReference type="ARBA" id="ARBA00023082"/>
    </source>
</evidence>
<dbReference type="PANTHER" id="PTHR43133:SF46">
    <property type="entry name" value="RNA POLYMERASE SIGMA-70 FACTOR ECF SUBFAMILY"/>
    <property type="match status" value="1"/>
</dbReference>
<dbReference type="PANTHER" id="PTHR43133">
    <property type="entry name" value="RNA POLYMERASE ECF-TYPE SIGMA FACTO"/>
    <property type="match status" value="1"/>
</dbReference>
<dbReference type="InterPro" id="IPR039425">
    <property type="entry name" value="RNA_pol_sigma-70-like"/>
</dbReference>
<sequence length="190" mass="22001">MIPKNNNDLLQGLKKNDKSALKVIFQEHYPIVYRAIYRIVSDLGIAEDLSQDVFMRLWEKRHKIDIKGALGAYIRRMAVNEALGHLRKNKKYQIEEVADYHSPLTTSGEDTYLDKELQAEVNKAIETLPPRCKAVFMLSRFEELSYKEISQKLDISPKTVENQISKALKILRKALKGYLSSFLIFCALYF</sequence>
<comment type="similarity">
    <text evidence="1">Belongs to the sigma-70 factor family. ECF subfamily.</text>
</comment>
<dbReference type="InterPro" id="IPR014284">
    <property type="entry name" value="RNA_pol_sigma-70_dom"/>
</dbReference>
<evidence type="ECO:0000259" key="6">
    <source>
        <dbReference type="Pfam" id="PF08281"/>
    </source>
</evidence>
<dbReference type="EMBL" id="CACVAQ010000539">
    <property type="protein sequence ID" value="CAA6830174.1"/>
    <property type="molecule type" value="Genomic_DNA"/>
</dbReference>
<evidence type="ECO:0000313" key="7">
    <source>
        <dbReference type="EMBL" id="CAA6830174.1"/>
    </source>
</evidence>
<keyword evidence="4" id="KW-0804">Transcription</keyword>
<evidence type="ECO:0000256" key="1">
    <source>
        <dbReference type="ARBA" id="ARBA00010641"/>
    </source>
</evidence>
<dbReference type="GO" id="GO:0003677">
    <property type="term" value="F:DNA binding"/>
    <property type="evidence" value="ECO:0007669"/>
    <property type="project" value="InterPro"/>
</dbReference>
<dbReference type="Pfam" id="PF04542">
    <property type="entry name" value="Sigma70_r2"/>
    <property type="match status" value="1"/>
</dbReference>
<dbReference type="SUPFAM" id="SSF88659">
    <property type="entry name" value="Sigma3 and sigma4 domains of RNA polymerase sigma factors"/>
    <property type="match status" value="1"/>
</dbReference>
<dbReference type="InterPro" id="IPR014327">
    <property type="entry name" value="RNA_pol_sigma70_bacteroid"/>
</dbReference>
<dbReference type="GO" id="GO:0016987">
    <property type="term" value="F:sigma factor activity"/>
    <property type="evidence" value="ECO:0007669"/>
    <property type="project" value="UniProtKB-KW"/>
</dbReference>
<dbReference type="InterPro" id="IPR013249">
    <property type="entry name" value="RNA_pol_sigma70_r4_t2"/>
</dbReference>
<feature type="domain" description="RNA polymerase sigma-70 region 2" evidence="5">
    <location>
        <begin position="25"/>
        <end position="91"/>
    </location>
</feature>
<evidence type="ECO:0000256" key="4">
    <source>
        <dbReference type="ARBA" id="ARBA00023163"/>
    </source>
</evidence>
<dbReference type="InterPro" id="IPR013324">
    <property type="entry name" value="RNA_pol_sigma_r3/r4-like"/>
</dbReference>
<dbReference type="Gene3D" id="1.10.10.10">
    <property type="entry name" value="Winged helix-like DNA-binding domain superfamily/Winged helix DNA-binding domain"/>
    <property type="match status" value="1"/>
</dbReference>
<dbReference type="Pfam" id="PF08281">
    <property type="entry name" value="Sigma70_r4_2"/>
    <property type="match status" value="1"/>
</dbReference>
<dbReference type="GO" id="GO:0006352">
    <property type="term" value="P:DNA-templated transcription initiation"/>
    <property type="evidence" value="ECO:0007669"/>
    <property type="project" value="InterPro"/>
</dbReference>
<dbReference type="NCBIfam" id="TIGR02937">
    <property type="entry name" value="sigma70-ECF"/>
    <property type="match status" value="1"/>
</dbReference>
<gene>
    <name evidence="7" type="ORF">HELGO_WM26820</name>
</gene>
<reference evidence="7" key="1">
    <citation type="submission" date="2020-01" db="EMBL/GenBank/DDBJ databases">
        <authorList>
            <person name="Meier V. D."/>
            <person name="Meier V D."/>
        </authorList>
    </citation>
    <scope>NUCLEOTIDE SEQUENCE</scope>
    <source>
        <strain evidence="7">HLG_WM_MAG_10</strain>
    </source>
</reference>
<keyword evidence="3" id="KW-0731">Sigma factor</keyword>
<dbReference type="Gene3D" id="1.10.1740.10">
    <property type="match status" value="1"/>
</dbReference>
<dbReference type="InterPro" id="IPR013325">
    <property type="entry name" value="RNA_pol_sigma_r2"/>
</dbReference>
<accession>A0A6S6UIW8</accession>
<organism evidence="7">
    <name type="scientific">uncultured Aureispira sp</name>
    <dbReference type="NCBI Taxonomy" id="1331704"/>
    <lineage>
        <taxon>Bacteria</taxon>
        <taxon>Pseudomonadati</taxon>
        <taxon>Bacteroidota</taxon>
        <taxon>Saprospiria</taxon>
        <taxon>Saprospirales</taxon>
        <taxon>Saprospiraceae</taxon>
        <taxon>Aureispira</taxon>
        <taxon>environmental samples</taxon>
    </lineage>
</organism>